<dbReference type="EMBL" id="OC859587">
    <property type="protein sequence ID" value="CAD7627744.1"/>
    <property type="molecule type" value="Genomic_DNA"/>
</dbReference>
<evidence type="ECO:0000313" key="3">
    <source>
        <dbReference type="EMBL" id="CAD7627744.1"/>
    </source>
</evidence>
<dbReference type="PROSITE" id="PS50234">
    <property type="entry name" value="VWFA"/>
    <property type="match status" value="1"/>
</dbReference>
<dbReference type="GO" id="GO:0005777">
    <property type="term" value="C:peroxisome"/>
    <property type="evidence" value="ECO:0007669"/>
    <property type="project" value="InterPro"/>
</dbReference>
<reference evidence="3" key="1">
    <citation type="submission" date="2020-11" db="EMBL/GenBank/DDBJ databases">
        <authorList>
            <person name="Tran Van P."/>
        </authorList>
    </citation>
    <scope>NUCLEOTIDE SEQUENCE</scope>
</reference>
<dbReference type="InterPro" id="IPR033228">
    <property type="entry name" value="SZT2"/>
</dbReference>
<feature type="non-terminal residue" evidence="3">
    <location>
        <position position="1"/>
    </location>
</feature>
<proteinExistence type="predicted"/>
<name>A0A7R9KR57_9ACAR</name>
<feature type="region of interest" description="Disordered" evidence="1">
    <location>
        <begin position="677"/>
        <end position="698"/>
    </location>
</feature>
<accession>A0A7R9KR57</accession>
<evidence type="ECO:0000256" key="1">
    <source>
        <dbReference type="SAM" id="MobiDB-lite"/>
    </source>
</evidence>
<dbReference type="PANTHER" id="PTHR14918:SF3">
    <property type="entry name" value="KICSTOR COMPLEX PROTEIN SZT2"/>
    <property type="match status" value="1"/>
</dbReference>
<dbReference type="Proteomes" id="UP000759131">
    <property type="component" value="Unassembled WGS sequence"/>
</dbReference>
<evidence type="ECO:0000259" key="2">
    <source>
        <dbReference type="PROSITE" id="PS50234"/>
    </source>
</evidence>
<dbReference type="PANTHER" id="PTHR14918">
    <property type="entry name" value="KICSTOR COMPLEX PROTEIN SZT2"/>
    <property type="match status" value="1"/>
</dbReference>
<protein>
    <recommendedName>
        <fullName evidence="2">VWFA domain-containing protein</fullName>
    </recommendedName>
</protein>
<feature type="compositionally biased region" description="Basic and acidic residues" evidence="1">
    <location>
        <begin position="686"/>
        <end position="698"/>
    </location>
</feature>
<dbReference type="OrthoDB" id="6514502at2759"/>
<keyword evidence="4" id="KW-1185">Reference proteome</keyword>
<sequence length="841" mass="96424">MIAMSAKSTVKEADNVFVLMTDKYRISRNMRAQWFFEHFHKHIRLQPKHSMECFDSEIDLVSILPANYQDYHDLGSDSQYAGEYFISAATKVTFFSRRYRLAFVLDLSPSISSVDIQRNHILLDDVLRSVSTCLRGLVQPFYIPGSQILFAPKLFVTVIAYIPFYSCDNHQVLAQGWQLTHHNIESFLSHLRSNLSDIIASLSEISAKAKDERDEEEQSASDIMIESLFQKSETKNRSLPTLLATPDISMVNMLRFGLLALQLLPDNSSAGIVIVTDGMFSMPNANTLESALTQLRHHTISCSFIQTGSSSHPHSSLGFIPYTDLMKFISTATFGAYFNAYFYSTHDYGLNSSRETRDQQMVRNKQIENTVSAQLTQVLSCRLREGYTIKSVNYIPNENQIEVCLLLPWRHNVNIEYNLSSTLPTKSISDESEETAPECHYEVIVEGSYYFLHDVTCAIKKPIKSAYRSATITQFWTTLKSDDSEETAPECHYEVIVEGSYYFLHDVTCAIKKPIKSAYRSATITQFWTTLKSLSESDKHEIHLHNFTRNAWSRNIPESIKNGVPLFYMPPNSSDAVISSKNTVHSQFAQYWKWMLNVNVCEKWMHTHRINVILEHDYPLPKHLHLPNTSGRYTNIQCRQALSSLSVLLTELSSFVLLENHSYIKLLQKNISSLNYQKPKNSQTNDSREANEKSKSDWKTSSPLQKQWVDVNCCVIIKKSIEKILIRYDRIPKDFTQICDRNALFANHLNGSNVSHNFYATNQNLSSLNMFQILNRYLYHQRWIWATSYGSAPRLSSSSLAKILAVLTKLRLQEGFHFAHNDSGILNMIKELSMKDQNDSH</sequence>
<gene>
    <name evidence="3" type="ORF">OSB1V03_LOCUS8169</name>
</gene>
<dbReference type="AlphaFoldDB" id="A0A7R9KR57"/>
<dbReference type="InterPro" id="IPR002035">
    <property type="entry name" value="VWF_A"/>
</dbReference>
<organism evidence="3">
    <name type="scientific">Medioppia subpectinata</name>
    <dbReference type="NCBI Taxonomy" id="1979941"/>
    <lineage>
        <taxon>Eukaryota</taxon>
        <taxon>Metazoa</taxon>
        <taxon>Ecdysozoa</taxon>
        <taxon>Arthropoda</taxon>
        <taxon>Chelicerata</taxon>
        <taxon>Arachnida</taxon>
        <taxon>Acari</taxon>
        <taxon>Acariformes</taxon>
        <taxon>Sarcoptiformes</taxon>
        <taxon>Oribatida</taxon>
        <taxon>Brachypylina</taxon>
        <taxon>Oppioidea</taxon>
        <taxon>Oppiidae</taxon>
        <taxon>Medioppia</taxon>
    </lineage>
</organism>
<feature type="domain" description="VWFA" evidence="2">
    <location>
        <begin position="100"/>
        <end position="371"/>
    </location>
</feature>
<dbReference type="EMBL" id="CAJPIZ010005012">
    <property type="protein sequence ID" value="CAG2108174.1"/>
    <property type="molecule type" value="Genomic_DNA"/>
</dbReference>
<evidence type="ECO:0000313" key="4">
    <source>
        <dbReference type="Proteomes" id="UP000759131"/>
    </source>
</evidence>